<dbReference type="OrthoDB" id="9802039at2"/>
<evidence type="ECO:0000256" key="1">
    <source>
        <dbReference type="ARBA" id="ARBA00023125"/>
    </source>
</evidence>
<proteinExistence type="predicted"/>
<dbReference type="Pfam" id="PF13411">
    <property type="entry name" value="MerR_1"/>
    <property type="match status" value="1"/>
</dbReference>
<dbReference type="SUPFAM" id="SSF46955">
    <property type="entry name" value="Putative DNA-binding domain"/>
    <property type="match status" value="1"/>
</dbReference>
<dbReference type="SMART" id="SM00422">
    <property type="entry name" value="HTH_MERR"/>
    <property type="match status" value="1"/>
</dbReference>
<dbReference type="RefSeq" id="WP_146833071.1">
    <property type="nucleotide sequence ID" value="NZ_BJVQ01000004.1"/>
</dbReference>
<comment type="caution">
    <text evidence="3">The sequence shown here is derived from an EMBL/GenBank/DDBJ whole genome shotgun (WGS) entry which is preliminary data.</text>
</comment>
<organism evidence="3 5">
    <name type="scientific">Cellulomonas hominis</name>
    <dbReference type="NCBI Taxonomy" id="156981"/>
    <lineage>
        <taxon>Bacteria</taxon>
        <taxon>Bacillati</taxon>
        <taxon>Actinomycetota</taxon>
        <taxon>Actinomycetes</taxon>
        <taxon>Micrococcales</taxon>
        <taxon>Cellulomonadaceae</taxon>
        <taxon>Cellulomonas</taxon>
    </lineage>
</organism>
<dbReference type="InterPro" id="IPR009061">
    <property type="entry name" value="DNA-bd_dom_put_sf"/>
</dbReference>
<evidence type="ECO:0000313" key="4">
    <source>
        <dbReference type="EMBL" id="MBB5473186.1"/>
    </source>
</evidence>
<evidence type="ECO:0000313" key="5">
    <source>
        <dbReference type="Proteomes" id="UP000321723"/>
    </source>
</evidence>
<dbReference type="PANTHER" id="PTHR30204">
    <property type="entry name" value="REDOX-CYCLING DRUG-SENSING TRANSCRIPTIONAL ACTIVATOR SOXR"/>
    <property type="match status" value="1"/>
</dbReference>
<dbReference type="EMBL" id="JACHDN010000001">
    <property type="protein sequence ID" value="MBB5473186.1"/>
    <property type="molecule type" value="Genomic_DNA"/>
</dbReference>
<dbReference type="InterPro" id="IPR047057">
    <property type="entry name" value="MerR_fam"/>
</dbReference>
<sequence>MRIGELAERTGVSTRLLRYYEEQGLIAPERSGNSYRSYAEADVPVVRRIALLIRSGVPTRLIRALLDLERAQATRSAAAVAEACPRGVAELFAAELHDLEARIACLTRSRDTIRDFLALTEHAALVHEGGAGAGPAARAGAGAADGGVPDLGVGGQIAVAGRVGAR</sequence>
<reference evidence="4 6" key="2">
    <citation type="submission" date="2020-08" db="EMBL/GenBank/DDBJ databases">
        <title>Sequencing the genomes of 1000 actinobacteria strains.</title>
        <authorList>
            <person name="Klenk H.-P."/>
        </authorList>
    </citation>
    <scope>NUCLEOTIDE SEQUENCE [LARGE SCALE GENOMIC DNA]</scope>
    <source>
        <strain evidence="4 6">DSM 9581</strain>
    </source>
</reference>
<dbReference type="PROSITE" id="PS50937">
    <property type="entry name" value="HTH_MERR_2"/>
    <property type="match status" value="1"/>
</dbReference>
<dbReference type="PROSITE" id="PS00552">
    <property type="entry name" value="HTH_MERR_1"/>
    <property type="match status" value="1"/>
</dbReference>
<feature type="domain" description="HTH merR-type" evidence="2">
    <location>
        <begin position="1"/>
        <end position="68"/>
    </location>
</feature>
<evidence type="ECO:0000259" key="2">
    <source>
        <dbReference type="PROSITE" id="PS50937"/>
    </source>
</evidence>
<dbReference type="GO" id="GO:0003700">
    <property type="term" value="F:DNA-binding transcription factor activity"/>
    <property type="evidence" value="ECO:0007669"/>
    <property type="project" value="InterPro"/>
</dbReference>
<name>A0A511F851_9CELL</name>
<dbReference type="GO" id="GO:0003677">
    <property type="term" value="F:DNA binding"/>
    <property type="evidence" value="ECO:0007669"/>
    <property type="project" value="UniProtKB-KW"/>
</dbReference>
<evidence type="ECO:0000313" key="6">
    <source>
        <dbReference type="Proteomes" id="UP000564629"/>
    </source>
</evidence>
<dbReference type="Proteomes" id="UP000321723">
    <property type="component" value="Unassembled WGS sequence"/>
</dbReference>
<dbReference type="PANTHER" id="PTHR30204:SF97">
    <property type="entry name" value="MERR FAMILY REGULATORY PROTEIN"/>
    <property type="match status" value="1"/>
</dbReference>
<keyword evidence="1 4" id="KW-0238">DNA-binding</keyword>
<accession>A0A511F851</accession>
<keyword evidence="5" id="KW-1185">Reference proteome</keyword>
<dbReference type="Proteomes" id="UP000564629">
    <property type="component" value="Unassembled WGS sequence"/>
</dbReference>
<protein>
    <submittedName>
        <fullName evidence="4">DNA-binding transcriptional MerR regulator</fullName>
    </submittedName>
</protein>
<evidence type="ECO:0000313" key="3">
    <source>
        <dbReference type="EMBL" id="GEL45385.1"/>
    </source>
</evidence>
<gene>
    <name evidence="3" type="ORF">CHO01_05010</name>
    <name evidence="4" type="ORF">HNR08_001922</name>
</gene>
<dbReference type="PRINTS" id="PR00040">
    <property type="entry name" value="HTHMERR"/>
</dbReference>
<dbReference type="Gene3D" id="1.10.1660.10">
    <property type="match status" value="1"/>
</dbReference>
<dbReference type="InterPro" id="IPR000551">
    <property type="entry name" value="MerR-type_HTH_dom"/>
</dbReference>
<reference evidence="3 5" key="1">
    <citation type="submission" date="2019-07" db="EMBL/GenBank/DDBJ databases">
        <title>Whole genome shotgun sequence of Cellulomonas hominis NBRC 16055.</title>
        <authorList>
            <person name="Hosoyama A."/>
            <person name="Uohara A."/>
            <person name="Ohji S."/>
            <person name="Ichikawa N."/>
        </authorList>
    </citation>
    <scope>NUCLEOTIDE SEQUENCE [LARGE SCALE GENOMIC DNA]</scope>
    <source>
        <strain evidence="3 5">NBRC 16055</strain>
    </source>
</reference>
<dbReference type="AlphaFoldDB" id="A0A511F851"/>
<dbReference type="EMBL" id="BJVQ01000004">
    <property type="protein sequence ID" value="GEL45385.1"/>
    <property type="molecule type" value="Genomic_DNA"/>
</dbReference>